<dbReference type="PANTHER" id="PTHR30269:SF37">
    <property type="entry name" value="MEMBRANE TRANSPORTER PROTEIN"/>
    <property type="match status" value="1"/>
</dbReference>
<feature type="transmembrane region" description="Helical" evidence="8">
    <location>
        <begin position="196"/>
        <end position="215"/>
    </location>
</feature>
<feature type="transmembrane region" description="Helical" evidence="8">
    <location>
        <begin position="172"/>
        <end position="190"/>
    </location>
</feature>
<accession>A0A419RUL8</accession>
<comment type="subcellular location">
    <subcellularLocation>
        <location evidence="1 8">Cell membrane</location>
        <topology evidence="1 8">Multi-pass membrane protein</topology>
    </subcellularLocation>
</comment>
<evidence type="ECO:0000256" key="8">
    <source>
        <dbReference type="RuleBase" id="RU363041"/>
    </source>
</evidence>
<organism evidence="9 10">
    <name type="scientific">Aurantiacibacter aquimixticola</name>
    <dbReference type="NCBI Taxonomy" id="1958945"/>
    <lineage>
        <taxon>Bacteria</taxon>
        <taxon>Pseudomonadati</taxon>
        <taxon>Pseudomonadota</taxon>
        <taxon>Alphaproteobacteria</taxon>
        <taxon>Sphingomonadales</taxon>
        <taxon>Erythrobacteraceae</taxon>
        <taxon>Aurantiacibacter</taxon>
    </lineage>
</organism>
<dbReference type="Pfam" id="PF01925">
    <property type="entry name" value="TauE"/>
    <property type="match status" value="1"/>
</dbReference>
<dbReference type="InterPro" id="IPR002781">
    <property type="entry name" value="TM_pro_TauE-like"/>
</dbReference>
<keyword evidence="4 8" id="KW-1003">Cell membrane</keyword>
<evidence type="ECO:0000256" key="4">
    <source>
        <dbReference type="ARBA" id="ARBA00022475"/>
    </source>
</evidence>
<evidence type="ECO:0000256" key="6">
    <source>
        <dbReference type="ARBA" id="ARBA00022989"/>
    </source>
</evidence>
<keyword evidence="10" id="KW-1185">Reference proteome</keyword>
<evidence type="ECO:0000256" key="5">
    <source>
        <dbReference type="ARBA" id="ARBA00022692"/>
    </source>
</evidence>
<keyword evidence="7 8" id="KW-0472">Membrane</keyword>
<name>A0A419RUL8_9SPHN</name>
<dbReference type="AlphaFoldDB" id="A0A419RUL8"/>
<sequence length="247" mass="25507">MDLLSGFSTAQIVAAALATLLAAFVRGLTGFGFGFLLAPILALALAPVEAVLLVNILAFTLALSEVRYVLREADRSAYWIAALLVLTVMPGLLLLDATPPELARVLIALAALAAFVIVVLPRRGAAFAPGRVTTGATGLIAGAMTGFAAMPGISVVPYYVRQDMARVTAKASMIGVFGVSALASLTSGAVTGLLEWRLIVFGVLLFPLMALGNWLGSLVFGRVSDPVWRAFVGVVLGAAALAALINL</sequence>
<dbReference type="RefSeq" id="WP_120048497.1">
    <property type="nucleotide sequence ID" value="NZ_RAHX01000001.1"/>
</dbReference>
<keyword evidence="6 8" id="KW-1133">Transmembrane helix</keyword>
<dbReference type="EMBL" id="RAHX01000001">
    <property type="protein sequence ID" value="RJY09487.1"/>
    <property type="molecule type" value="Genomic_DNA"/>
</dbReference>
<dbReference type="Proteomes" id="UP000285232">
    <property type="component" value="Unassembled WGS sequence"/>
</dbReference>
<feature type="transmembrane region" description="Helical" evidence="8">
    <location>
        <begin position="102"/>
        <end position="120"/>
    </location>
</feature>
<feature type="transmembrane region" description="Helical" evidence="8">
    <location>
        <begin position="76"/>
        <end position="95"/>
    </location>
</feature>
<gene>
    <name evidence="9" type="ORF">D6201_09055</name>
</gene>
<evidence type="ECO:0000256" key="2">
    <source>
        <dbReference type="ARBA" id="ARBA00009142"/>
    </source>
</evidence>
<evidence type="ECO:0000313" key="9">
    <source>
        <dbReference type="EMBL" id="RJY09487.1"/>
    </source>
</evidence>
<dbReference type="OrthoDB" id="7345770at2"/>
<keyword evidence="5 8" id="KW-0812">Transmembrane</keyword>
<feature type="transmembrane region" description="Helical" evidence="8">
    <location>
        <begin position="140"/>
        <end position="160"/>
    </location>
</feature>
<feature type="transmembrane region" description="Helical" evidence="8">
    <location>
        <begin position="12"/>
        <end position="38"/>
    </location>
</feature>
<proteinExistence type="inferred from homology"/>
<evidence type="ECO:0000313" key="10">
    <source>
        <dbReference type="Proteomes" id="UP000285232"/>
    </source>
</evidence>
<protein>
    <recommendedName>
        <fullName evidence="8">Probable membrane transporter protein</fullName>
    </recommendedName>
</protein>
<dbReference type="PANTHER" id="PTHR30269">
    <property type="entry name" value="TRANSMEMBRANE PROTEIN YFCA"/>
    <property type="match status" value="1"/>
</dbReference>
<evidence type="ECO:0000256" key="1">
    <source>
        <dbReference type="ARBA" id="ARBA00004651"/>
    </source>
</evidence>
<dbReference type="GO" id="GO:0005886">
    <property type="term" value="C:plasma membrane"/>
    <property type="evidence" value="ECO:0007669"/>
    <property type="project" value="UniProtKB-SubCell"/>
</dbReference>
<keyword evidence="3" id="KW-0813">Transport</keyword>
<reference evidence="9 10" key="1">
    <citation type="journal article" date="2017" name="Int. J. Syst. Evol. Microbiol.">
        <title>Erythrobacter aquimixticola sp. nov., isolated from the junction between the ocean and a freshwater spring.</title>
        <authorList>
            <person name="Park S."/>
            <person name="Jung Y.T."/>
            <person name="Choi S.J."/>
            <person name="Yoon J.H."/>
        </authorList>
    </citation>
    <scope>NUCLEOTIDE SEQUENCE [LARGE SCALE GENOMIC DNA]</scope>
    <source>
        <strain evidence="9 10">JSSK-14</strain>
    </source>
</reference>
<evidence type="ECO:0000256" key="7">
    <source>
        <dbReference type="ARBA" id="ARBA00023136"/>
    </source>
</evidence>
<comment type="caution">
    <text evidence="9">The sequence shown here is derived from an EMBL/GenBank/DDBJ whole genome shotgun (WGS) entry which is preliminary data.</text>
</comment>
<evidence type="ECO:0000256" key="3">
    <source>
        <dbReference type="ARBA" id="ARBA00022448"/>
    </source>
</evidence>
<dbReference type="InterPro" id="IPR052017">
    <property type="entry name" value="TSUP"/>
</dbReference>
<comment type="similarity">
    <text evidence="2 8">Belongs to the 4-toluene sulfonate uptake permease (TSUP) (TC 2.A.102) family.</text>
</comment>
<feature type="transmembrane region" description="Helical" evidence="8">
    <location>
        <begin position="50"/>
        <end position="70"/>
    </location>
</feature>
<feature type="transmembrane region" description="Helical" evidence="8">
    <location>
        <begin position="227"/>
        <end position="245"/>
    </location>
</feature>